<name>A0A2P2L794_RHIMU</name>
<protein>
    <submittedName>
        <fullName evidence="1">Cyclin-P3-1 isoform X1</fullName>
    </submittedName>
</protein>
<evidence type="ECO:0000313" key="1">
    <source>
        <dbReference type="EMBL" id="MBX13795.1"/>
    </source>
</evidence>
<proteinExistence type="predicted"/>
<accession>A0A2P2L794</accession>
<sequence length="59" mass="7154">MMKRPSNDCIHGEKIHGQLQKQNKNPKLMGLRFIHYHLTYQQGWIKEINFQEKIIIIHK</sequence>
<dbReference type="AlphaFoldDB" id="A0A2P2L794"/>
<reference evidence="1" key="1">
    <citation type="submission" date="2018-02" db="EMBL/GenBank/DDBJ databases">
        <title>Rhizophora mucronata_Transcriptome.</title>
        <authorList>
            <person name="Meera S.P."/>
            <person name="Sreeshan A."/>
            <person name="Augustine A."/>
        </authorList>
    </citation>
    <scope>NUCLEOTIDE SEQUENCE</scope>
    <source>
        <tissue evidence="1">Leaf</tissue>
    </source>
</reference>
<dbReference type="EMBL" id="GGEC01033311">
    <property type="protein sequence ID" value="MBX13795.1"/>
    <property type="molecule type" value="Transcribed_RNA"/>
</dbReference>
<organism evidence="1">
    <name type="scientific">Rhizophora mucronata</name>
    <name type="common">Asiatic mangrove</name>
    <dbReference type="NCBI Taxonomy" id="61149"/>
    <lineage>
        <taxon>Eukaryota</taxon>
        <taxon>Viridiplantae</taxon>
        <taxon>Streptophyta</taxon>
        <taxon>Embryophyta</taxon>
        <taxon>Tracheophyta</taxon>
        <taxon>Spermatophyta</taxon>
        <taxon>Magnoliopsida</taxon>
        <taxon>eudicotyledons</taxon>
        <taxon>Gunneridae</taxon>
        <taxon>Pentapetalae</taxon>
        <taxon>rosids</taxon>
        <taxon>fabids</taxon>
        <taxon>Malpighiales</taxon>
        <taxon>Rhizophoraceae</taxon>
        <taxon>Rhizophora</taxon>
    </lineage>
</organism>